<gene>
    <name evidence="1" type="ORF">VP01_2046g1</name>
</gene>
<dbReference type="OrthoDB" id="2502593at2759"/>
<dbReference type="EMBL" id="LAVV01006889">
    <property type="protein sequence ID" value="KNZ57893.1"/>
    <property type="molecule type" value="Genomic_DNA"/>
</dbReference>
<protein>
    <submittedName>
        <fullName evidence="1">Uncharacterized protein</fullName>
    </submittedName>
</protein>
<proteinExistence type="predicted"/>
<sequence length="248" mass="28723">MEATSSGILPLLYRKQVFVELARLNEQTKSIVEVSRILLQRRRLGKIKRLTACLDKISQSLQITRTAALKTAKKEDLPKPPDYISQIETVVELMKIFFKKKINSELFSNKEAFFQVGPLDQDSSDLVLERLRVVFIEELEKSAKFEYVKDRENLEDDLLNLHSNTVFLILNSAREFGLIEKESLIRILNIPDTLVRIAKSDLNTISTHDSEAKLSGLESLKWSWRKSLNDLIEGQEFSTFHQRDHEEF</sequence>
<dbReference type="Proteomes" id="UP000037035">
    <property type="component" value="Unassembled WGS sequence"/>
</dbReference>
<keyword evidence="2" id="KW-1185">Reference proteome</keyword>
<dbReference type="AlphaFoldDB" id="A0A0L6VAY7"/>
<evidence type="ECO:0000313" key="1">
    <source>
        <dbReference type="EMBL" id="KNZ57893.1"/>
    </source>
</evidence>
<evidence type="ECO:0000313" key="2">
    <source>
        <dbReference type="Proteomes" id="UP000037035"/>
    </source>
</evidence>
<comment type="caution">
    <text evidence="1">The sequence shown here is derived from an EMBL/GenBank/DDBJ whole genome shotgun (WGS) entry which is preliminary data.</text>
</comment>
<accession>A0A0L6VAY7</accession>
<reference evidence="1 2" key="1">
    <citation type="submission" date="2015-08" db="EMBL/GenBank/DDBJ databases">
        <title>Next Generation Sequencing and Analysis of the Genome of Puccinia sorghi L Schw, the Causal Agent of Maize Common Rust.</title>
        <authorList>
            <person name="Rochi L."/>
            <person name="Burguener G."/>
            <person name="Darino M."/>
            <person name="Turjanski A."/>
            <person name="Kreff E."/>
            <person name="Dieguez M.J."/>
            <person name="Sacco F."/>
        </authorList>
    </citation>
    <scope>NUCLEOTIDE SEQUENCE [LARGE SCALE GENOMIC DNA]</scope>
    <source>
        <strain evidence="1 2">RO10H11247</strain>
    </source>
</reference>
<organism evidence="1 2">
    <name type="scientific">Puccinia sorghi</name>
    <dbReference type="NCBI Taxonomy" id="27349"/>
    <lineage>
        <taxon>Eukaryota</taxon>
        <taxon>Fungi</taxon>
        <taxon>Dikarya</taxon>
        <taxon>Basidiomycota</taxon>
        <taxon>Pucciniomycotina</taxon>
        <taxon>Pucciniomycetes</taxon>
        <taxon>Pucciniales</taxon>
        <taxon>Pucciniaceae</taxon>
        <taxon>Puccinia</taxon>
    </lineage>
</organism>
<dbReference type="VEuPathDB" id="FungiDB:VP01_2046g1"/>
<name>A0A0L6VAY7_9BASI</name>